<gene>
    <name evidence="1" type="ORF">A45J_1309</name>
</gene>
<dbReference type="EMBL" id="BLAB01000001">
    <property type="protein sequence ID" value="GER93563.1"/>
    <property type="molecule type" value="Genomic_DNA"/>
</dbReference>
<proteinExistence type="predicted"/>
<name>A0A5J4L1C8_9ZZZZ</name>
<reference evidence="1" key="1">
    <citation type="submission" date="2019-10" db="EMBL/GenBank/DDBJ databases">
        <title>Metagenomic sequencing of thiosulfate-disproportionating enrichment culture.</title>
        <authorList>
            <person name="Umezawa K."/>
            <person name="Kojima H."/>
            <person name="Fukui M."/>
        </authorList>
    </citation>
    <scope>NUCLEOTIDE SEQUENCE</scope>
    <source>
        <strain evidence="1">45J</strain>
    </source>
</reference>
<comment type="caution">
    <text evidence="1">The sequence shown here is derived from an EMBL/GenBank/DDBJ whole genome shotgun (WGS) entry which is preliminary data.</text>
</comment>
<dbReference type="Gene3D" id="3.40.50.1010">
    <property type="entry name" value="5'-nuclease"/>
    <property type="match status" value="1"/>
</dbReference>
<dbReference type="AlphaFoldDB" id="A0A5J4L1C8"/>
<organism evidence="1">
    <name type="scientific">hot springs metagenome</name>
    <dbReference type="NCBI Taxonomy" id="433727"/>
    <lineage>
        <taxon>unclassified sequences</taxon>
        <taxon>metagenomes</taxon>
        <taxon>ecological metagenomes</taxon>
    </lineage>
</organism>
<sequence length="47" mass="5555">MTQKNKAITILRKYHDYNFSYTDTVSLVAMKRHETKKNSPLITILKL</sequence>
<accession>A0A5J4L1C8</accession>
<evidence type="ECO:0000313" key="1">
    <source>
        <dbReference type="EMBL" id="GER93563.1"/>
    </source>
</evidence>
<protein>
    <submittedName>
        <fullName evidence="1">Uncharacterized protein</fullName>
    </submittedName>
</protein>